<dbReference type="AlphaFoldDB" id="A0A2G8K1M9"/>
<feature type="non-terminal residue" evidence="1">
    <location>
        <position position="1"/>
    </location>
</feature>
<organism evidence="1 2">
    <name type="scientific">Stichopus japonicus</name>
    <name type="common">Sea cucumber</name>
    <dbReference type="NCBI Taxonomy" id="307972"/>
    <lineage>
        <taxon>Eukaryota</taxon>
        <taxon>Metazoa</taxon>
        <taxon>Echinodermata</taxon>
        <taxon>Eleutherozoa</taxon>
        <taxon>Echinozoa</taxon>
        <taxon>Holothuroidea</taxon>
        <taxon>Aspidochirotacea</taxon>
        <taxon>Aspidochirotida</taxon>
        <taxon>Stichopodidae</taxon>
        <taxon>Apostichopus</taxon>
    </lineage>
</organism>
<dbReference type="InterPro" id="IPR036394">
    <property type="entry name" value="Ribosomal_uL22_sf"/>
</dbReference>
<reference evidence="1 2" key="1">
    <citation type="journal article" date="2017" name="PLoS Biol.">
        <title>The sea cucumber genome provides insights into morphological evolution and visceral regeneration.</title>
        <authorList>
            <person name="Zhang X."/>
            <person name="Sun L."/>
            <person name="Yuan J."/>
            <person name="Sun Y."/>
            <person name="Gao Y."/>
            <person name="Zhang L."/>
            <person name="Li S."/>
            <person name="Dai H."/>
            <person name="Hamel J.F."/>
            <person name="Liu C."/>
            <person name="Yu Y."/>
            <person name="Liu S."/>
            <person name="Lin W."/>
            <person name="Guo K."/>
            <person name="Jin S."/>
            <person name="Xu P."/>
            <person name="Storey K.B."/>
            <person name="Huan P."/>
            <person name="Zhang T."/>
            <person name="Zhou Y."/>
            <person name="Zhang J."/>
            <person name="Lin C."/>
            <person name="Li X."/>
            <person name="Xing L."/>
            <person name="Huo D."/>
            <person name="Sun M."/>
            <person name="Wang L."/>
            <person name="Mercier A."/>
            <person name="Li F."/>
            <person name="Yang H."/>
            <person name="Xiang J."/>
        </authorList>
    </citation>
    <scope>NUCLEOTIDE SEQUENCE [LARGE SCALE GENOMIC DNA]</scope>
    <source>
        <strain evidence="1">Shaxun</strain>
        <tissue evidence="1">Muscle</tissue>
    </source>
</reference>
<evidence type="ECO:0000313" key="2">
    <source>
        <dbReference type="Proteomes" id="UP000230750"/>
    </source>
</evidence>
<dbReference type="Proteomes" id="UP000230750">
    <property type="component" value="Unassembled WGS sequence"/>
</dbReference>
<name>A0A2G8K1M9_STIJA</name>
<dbReference type="OrthoDB" id="416470at2759"/>
<accession>A0A2G8K1M9</accession>
<keyword evidence="2" id="KW-1185">Reference proteome</keyword>
<dbReference type="EMBL" id="MRZV01000980">
    <property type="protein sequence ID" value="PIK41890.1"/>
    <property type="molecule type" value="Genomic_DNA"/>
</dbReference>
<proteinExistence type="predicted"/>
<keyword evidence="1" id="KW-0689">Ribosomal protein</keyword>
<sequence length="68" mass="7801">ASFATRAKSDHAIRFHAKGRNSVLDLVYCHYFVCLKEGPPPEEQKFTGYDQADDYVKLLRERKILGSL</sequence>
<protein>
    <submittedName>
        <fullName evidence="1">Putative 39S ribosomal protein L22, mitochondrial</fullName>
    </submittedName>
</protein>
<gene>
    <name evidence="1" type="ORF">BSL78_21245</name>
</gene>
<dbReference type="GO" id="GO:0006412">
    <property type="term" value="P:translation"/>
    <property type="evidence" value="ECO:0007669"/>
    <property type="project" value="InterPro"/>
</dbReference>
<dbReference type="GO" id="GO:0005840">
    <property type="term" value="C:ribosome"/>
    <property type="evidence" value="ECO:0007669"/>
    <property type="project" value="UniProtKB-KW"/>
</dbReference>
<comment type="caution">
    <text evidence="1">The sequence shown here is derived from an EMBL/GenBank/DDBJ whole genome shotgun (WGS) entry which is preliminary data.</text>
</comment>
<evidence type="ECO:0000313" key="1">
    <source>
        <dbReference type="EMBL" id="PIK41890.1"/>
    </source>
</evidence>
<dbReference type="STRING" id="307972.A0A2G8K1M9"/>
<dbReference type="GO" id="GO:0003735">
    <property type="term" value="F:structural constituent of ribosome"/>
    <property type="evidence" value="ECO:0007669"/>
    <property type="project" value="InterPro"/>
</dbReference>
<dbReference type="Gene3D" id="3.90.470.10">
    <property type="entry name" value="Ribosomal protein L22/L17"/>
    <property type="match status" value="1"/>
</dbReference>
<keyword evidence="1" id="KW-0687">Ribonucleoprotein</keyword>